<dbReference type="EMBL" id="RAPQ01000010">
    <property type="protein sequence ID" value="RKD99769.1"/>
    <property type="molecule type" value="Genomic_DNA"/>
</dbReference>
<accession>A0A419WWD2</accession>
<dbReference type="OrthoDB" id="1123297at2"/>
<dbReference type="AlphaFoldDB" id="A0A419WWD2"/>
<proteinExistence type="predicted"/>
<dbReference type="RefSeq" id="WP_147375996.1">
    <property type="nucleotide sequence ID" value="NZ_RAPQ01000010.1"/>
</dbReference>
<feature type="transmembrane region" description="Helical" evidence="1">
    <location>
        <begin position="101"/>
        <end position="120"/>
    </location>
</feature>
<gene>
    <name evidence="2" type="ORF">BXY64_2750</name>
</gene>
<evidence type="ECO:0000313" key="2">
    <source>
        <dbReference type="EMBL" id="RKD99769.1"/>
    </source>
</evidence>
<sequence>MRKNDFITAIFEEIKESLLVIDGKLENGQSGDEKRKIVIPKELVEFLNRSIDQSVRENISRLNLSSQDQFRDLNQKLGGLIHSVKELTKVRRKRKLIFRKLVVWQSISALLLMIGLTLFIHNRQLSDNALKFRYIEACGGIDSKKLLKLDTVFHVNRDELVIEKMKNKDQ</sequence>
<comment type="caution">
    <text evidence="2">The sequence shown here is derived from an EMBL/GenBank/DDBJ whole genome shotgun (WGS) entry which is preliminary data.</text>
</comment>
<reference evidence="2 3" key="1">
    <citation type="submission" date="2018-09" db="EMBL/GenBank/DDBJ databases">
        <title>Genomic Encyclopedia of Archaeal and Bacterial Type Strains, Phase II (KMG-II): from individual species to whole genera.</title>
        <authorList>
            <person name="Goeker M."/>
        </authorList>
    </citation>
    <scope>NUCLEOTIDE SEQUENCE [LARGE SCALE GENOMIC DNA]</scope>
    <source>
        <strain evidence="2 3">DSM 21950</strain>
    </source>
</reference>
<evidence type="ECO:0000256" key="1">
    <source>
        <dbReference type="SAM" id="Phobius"/>
    </source>
</evidence>
<keyword evidence="1" id="KW-0472">Membrane</keyword>
<dbReference type="Proteomes" id="UP000284531">
    <property type="component" value="Unassembled WGS sequence"/>
</dbReference>
<evidence type="ECO:0000313" key="3">
    <source>
        <dbReference type="Proteomes" id="UP000284531"/>
    </source>
</evidence>
<name>A0A419WWD2_9BACT</name>
<keyword evidence="1" id="KW-0812">Transmembrane</keyword>
<keyword evidence="1" id="KW-1133">Transmembrane helix</keyword>
<protein>
    <submittedName>
        <fullName evidence="2">Uncharacterized protein</fullName>
    </submittedName>
</protein>
<keyword evidence="3" id="KW-1185">Reference proteome</keyword>
<organism evidence="2 3">
    <name type="scientific">Marinifilum flexuosum</name>
    <dbReference type="NCBI Taxonomy" id="1117708"/>
    <lineage>
        <taxon>Bacteria</taxon>
        <taxon>Pseudomonadati</taxon>
        <taxon>Bacteroidota</taxon>
        <taxon>Bacteroidia</taxon>
        <taxon>Marinilabiliales</taxon>
        <taxon>Marinifilaceae</taxon>
    </lineage>
</organism>